<evidence type="ECO:0000256" key="1">
    <source>
        <dbReference type="ARBA" id="ARBA00022741"/>
    </source>
</evidence>
<sequence length="707" mass="80396">MIKLFESLLSPRKNNSGKSGNVDDSSLPTNPLKLSGGGTSNNSERWKSPSSPSKNNSNSVESRIENNNLYNNSNSNSNRYPNIPIECTIKILVLGGAKVGKTSIIRRYIQECFTTAYIKTIGIDLSTLIVRPKNENRKYLLDVEQLLKDFRQQQDDSGGDLSMEDMGDYFDEEPSSFLIHFWDISHSEIKGNHFNSLFNDVSGAILVFDSTNANSILAMDEWKTILQYKQLLTTKKIPIALLANKSDTGESIISATDLEFYCKNCNFDIWKYTSCKKDIGIQESIDQLLSKILDQKVSQFEERKSLKIISIYDQQKLLKQQQQQQQQQQQYPMSQSINTSGSSSNSNSSQKRRKDRPNSQSVPNSNNSPQNSPNKQHHHQQQHSHHHHQPTSPISQIEISKINELLDTTNQHYGKFQKDIETLMVQSSGSNRYNDLIQLERQRNNEYVKICNNLKKLIHPNVFNHHHHHHHHSKNNNNKFTRESLQFVLEENIKKWDSLINNLLLEKSLKLQQQKQQQQSCNNSDQKNSVSLVIKKENNNSSLDQDEEDFIEEDEDKKKYKRKNNNYSSSSGRKATSPHSSSHSLKGHHHHHGGHHHHHHSSNPKYKLGFGFRNNGKNLSSSITISQNNYSIDTDNPASTSSSLTSSSRSISPNSSPPPSPPNSFTNSFTNSFSSSPSVLPSSYHLNVTMIPDVKFSTSSEFVNSFK</sequence>
<feature type="region of interest" description="Disordered" evidence="4">
    <location>
        <begin position="536"/>
        <end position="610"/>
    </location>
</feature>
<evidence type="ECO:0000256" key="2">
    <source>
        <dbReference type="ARBA" id="ARBA00023134"/>
    </source>
</evidence>
<accession>A0A8J4PX57</accession>
<dbReference type="PANTHER" id="PTHR47977">
    <property type="entry name" value="RAS-RELATED PROTEIN RAB"/>
    <property type="match status" value="1"/>
</dbReference>
<feature type="compositionally biased region" description="Polar residues" evidence="4">
    <location>
        <begin position="629"/>
        <end position="638"/>
    </location>
</feature>
<feature type="compositionally biased region" description="Basic residues" evidence="4">
    <location>
        <begin position="585"/>
        <end position="602"/>
    </location>
</feature>
<comment type="caution">
    <text evidence="5">The sequence shown here is derived from an EMBL/GenBank/DDBJ whole genome shotgun (WGS) entry which is preliminary data.</text>
</comment>
<dbReference type="PROSITE" id="PS51419">
    <property type="entry name" value="RAB"/>
    <property type="match status" value="1"/>
</dbReference>
<feature type="compositionally biased region" description="Low complexity" evidence="4">
    <location>
        <begin position="323"/>
        <end position="349"/>
    </location>
</feature>
<keyword evidence="3" id="KW-0449">Lipoprotein</keyword>
<evidence type="ECO:0000256" key="4">
    <source>
        <dbReference type="SAM" id="MobiDB-lite"/>
    </source>
</evidence>
<dbReference type="InterPro" id="IPR001806">
    <property type="entry name" value="Small_GTPase"/>
</dbReference>
<dbReference type="InterPro" id="IPR027417">
    <property type="entry name" value="P-loop_NTPase"/>
</dbReference>
<feature type="compositionally biased region" description="Acidic residues" evidence="4">
    <location>
        <begin position="544"/>
        <end position="555"/>
    </location>
</feature>
<reference evidence="5" key="1">
    <citation type="submission" date="2020-01" db="EMBL/GenBank/DDBJ databases">
        <title>Development of genomics and gene disruption for Polysphondylium violaceum indicates a role for the polyketide synthase stlB in stalk morphogenesis.</title>
        <authorList>
            <person name="Narita B."/>
            <person name="Kawabe Y."/>
            <person name="Kin K."/>
            <person name="Saito T."/>
            <person name="Gibbs R."/>
            <person name="Kuspa A."/>
            <person name="Muzny D."/>
            <person name="Queller D."/>
            <person name="Richards S."/>
            <person name="Strassman J."/>
            <person name="Sucgang R."/>
            <person name="Worley K."/>
            <person name="Schaap P."/>
        </authorList>
    </citation>
    <scope>NUCLEOTIDE SEQUENCE</scope>
    <source>
        <strain evidence="5">QSvi11</strain>
    </source>
</reference>
<dbReference type="GO" id="GO:0003924">
    <property type="term" value="F:GTPase activity"/>
    <property type="evidence" value="ECO:0007669"/>
    <property type="project" value="InterPro"/>
</dbReference>
<feature type="region of interest" description="Disordered" evidence="4">
    <location>
        <begin position="9"/>
        <end position="60"/>
    </location>
</feature>
<dbReference type="Pfam" id="PF08477">
    <property type="entry name" value="Roc"/>
    <property type="match status" value="1"/>
</dbReference>
<dbReference type="GO" id="GO:0005525">
    <property type="term" value="F:GTP binding"/>
    <property type="evidence" value="ECO:0007669"/>
    <property type="project" value="UniProtKB-KW"/>
</dbReference>
<keyword evidence="2" id="KW-0342">GTP-binding</keyword>
<evidence type="ECO:0000313" key="6">
    <source>
        <dbReference type="Proteomes" id="UP000695562"/>
    </source>
</evidence>
<feature type="compositionally biased region" description="Polar residues" evidence="4">
    <location>
        <begin position="565"/>
        <end position="578"/>
    </location>
</feature>
<feature type="compositionally biased region" description="Polar residues" evidence="4">
    <location>
        <begin position="12"/>
        <end position="29"/>
    </location>
</feature>
<dbReference type="Proteomes" id="UP000695562">
    <property type="component" value="Unassembled WGS sequence"/>
</dbReference>
<feature type="compositionally biased region" description="Low complexity" evidence="4">
    <location>
        <begin position="639"/>
        <end position="654"/>
    </location>
</feature>
<keyword evidence="1" id="KW-0547">Nucleotide-binding</keyword>
<organism evidence="5 6">
    <name type="scientific">Polysphondylium violaceum</name>
    <dbReference type="NCBI Taxonomy" id="133409"/>
    <lineage>
        <taxon>Eukaryota</taxon>
        <taxon>Amoebozoa</taxon>
        <taxon>Evosea</taxon>
        <taxon>Eumycetozoa</taxon>
        <taxon>Dictyostelia</taxon>
        <taxon>Dictyosteliales</taxon>
        <taxon>Dictyosteliaceae</taxon>
        <taxon>Polysphondylium</taxon>
    </lineage>
</organism>
<dbReference type="EMBL" id="AJWJ01000405">
    <property type="protein sequence ID" value="KAF2071171.1"/>
    <property type="molecule type" value="Genomic_DNA"/>
</dbReference>
<dbReference type="SUPFAM" id="SSF52540">
    <property type="entry name" value="P-loop containing nucleoside triphosphate hydrolases"/>
    <property type="match status" value="1"/>
</dbReference>
<feature type="compositionally biased region" description="Low complexity" evidence="4">
    <location>
        <begin position="48"/>
        <end position="60"/>
    </location>
</feature>
<feature type="region of interest" description="Disordered" evidence="4">
    <location>
        <begin position="323"/>
        <end position="394"/>
    </location>
</feature>
<dbReference type="AlphaFoldDB" id="A0A8J4PX57"/>
<feature type="compositionally biased region" description="Low complexity" evidence="4">
    <location>
        <begin position="358"/>
        <end position="374"/>
    </location>
</feature>
<protein>
    <submittedName>
        <fullName evidence="5">Uncharacterized protein</fullName>
    </submittedName>
</protein>
<dbReference type="Pfam" id="PF00071">
    <property type="entry name" value="Ras"/>
    <property type="match status" value="1"/>
</dbReference>
<evidence type="ECO:0000256" key="3">
    <source>
        <dbReference type="ARBA" id="ARBA00023288"/>
    </source>
</evidence>
<dbReference type="InterPro" id="IPR050227">
    <property type="entry name" value="Rab"/>
</dbReference>
<gene>
    <name evidence="5" type="ORF">CYY_007506</name>
</gene>
<feature type="compositionally biased region" description="Low complexity" evidence="4">
    <location>
        <begin position="663"/>
        <end position="679"/>
    </location>
</feature>
<proteinExistence type="predicted"/>
<keyword evidence="6" id="KW-1185">Reference proteome</keyword>
<evidence type="ECO:0000313" key="5">
    <source>
        <dbReference type="EMBL" id="KAF2071171.1"/>
    </source>
</evidence>
<feature type="compositionally biased region" description="Basic residues" evidence="4">
    <location>
        <begin position="375"/>
        <end position="389"/>
    </location>
</feature>
<dbReference type="Gene3D" id="3.40.50.300">
    <property type="entry name" value="P-loop containing nucleotide triphosphate hydrolases"/>
    <property type="match status" value="1"/>
</dbReference>
<name>A0A8J4PX57_9MYCE</name>
<dbReference type="SMART" id="SM00175">
    <property type="entry name" value="RAB"/>
    <property type="match status" value="1"/>
</dbReference>
<dbReference type="OrthoDB" id="5976022at2759"/>
<feature type="region of interest" description="Disordered" evidence="4">
    <location>
        <begin position="629"/>
        <end position="679"/>
    </location>
</feature>
<dbReference type="PRINTS" id="PR00449">
    <property type="entry name" value="RASTRNSFRMNG"/>
</dbReference>